<gene>
    <name evidence="1" type="ORF">M9H77_20899</name>
</gene>
<dbReference type="Proteomes" id="UP001060085">
    <property type="component" value="Linkage Group LG05"/>
</dbReference>
<sequence length="590" mass="67705">MEGGLVRDGRSLEETPTWSVASVTTVMVFLCLFLERSIYRFGKWLKKTRRKALSASLEKIKEELMLLGLISLLLGQWASWISQICVNSSLFSSKFYLCSEEDYAKDGKFSVLKSLSYPNETEIPKGLTLPIPHQCGEGREPFVSYEGLEQLHRFLFVLGITHVVYSCITVGFAMMKIYSWRKWENQATFLAEVNLQATKTKVMRRQTTFALHHASHPWSRSRVLIWMLCFLRQFRSSIEKSDYLALRLGFITNHNLPVSYNFHKYMVRSMEDEFYGIVGIGWPLWGYAILCIFINIHGLNIYFWLSFIPAILVMLVGTKLQHVVSLLALEIAEPKGPSTGNQVKPRDELFWFGKPEILLRLIQFISFQNAFEMATFIWSLWGLKQRSCFMKNHVLISIRLICGVLVQFWCSYSTVPLNVIITQMGSRHKKALIAESVRESLHSWCKRVKERSKLSVATRSTCSLESMVDERDEITVASGTLSPRSSSASLNHQDNNEEEDSNVRPHYDCIIEASEPLPAQELSFRISEYLSHPMATNRENNNAEYIEECQNNNSSDDIEECQNNAAAADDDDDIEEGHQPETLLELFQKT</sequence>
<evidence type="ECO:0000313" key="2">
    <source>
        <dbReference type="Proteomes" id="UP001060085"/>
    </source>
</evidence>
<dbReference type="EMBL" id="CM044705">
    <property type="protein sequence ID" value="KAI5661576.1"/>
    <property type="molecule type" value="Genomic_DNA"/>
</dbReference>
<evidence type="ECO:0000313" key="1">
    <source>
        <dbReference type="EMBL" id="KAI5661576.1"/>
    </source>
</evidence>
<keyword evidence="2" id="KW-1185">Reference proteome</keyword>
<proteinExistence type="predicted"/>
<organism evidence="1 2">
    <name type="scientific">Catharanthus roseus</name>
    <name type="common">Madagascar periwinkle</name>
    <name type="synonym">Vinca rosea</name>
    <dbReference type="NCBI Taxonomy" id="4058"/>
    <lineage>
        <taxon>Eukaryota</taxon>
        <taxon>Viridiplantae</taxon>
        <taxon>Streptophyta</taxon>
        <taxon>Embryophyta</taxon>
        <taxon>Tracheophyta</taxon>
        <taxon>Spermatophyta</taxon>
        <taxon>Magnoliopsida</taxon>
        <taxon>eudicotyledons</taxon>
        <taxon>Gunneridae</taxon>
        <taxon>Pentapetalae</taxon>
        <taxon>asterids</taxon>
        <taxon>lamiids</taxon>
        <taxon>Gentianales</taxon>
        <taxon>Apocynaceae</taxon>
        <taxon>Rauvolfioideae</taxon>
        <taxon>Vinceae</taxon>
        <taxon>Catharanthinae</taxon>
        <taxon>Catharanthus</taxon>
    </lineage>
</organism>
<name>A0ACC0AQ11_CATRO</name>
<protein>
    <submittedName>
        <fullName evidence="1">Uncharacterized protein</fullName>
    </submittedName>
</protein>
<accession>A0ACC0AQ11</accession>
<comment type="caution">
    <text evidence="1">The sequence shown here is derived from an EMBL/GenBank/DDBJ whole genome shotgun (WGS) entry which is preliminary data.</text>
</comment>
<reference evidence="2" key="1">
    <citation type="journal article" date="2023" name="Nat. Plants">
        <title>Single-cell RNA sequencing provides a high-resolution roadmap for understanding the multicellular compartmentation of specialized metabolism.</title>
        <authorList>
            <person name="Sun S."/>
            <person name="Shen X."/>
            <person name="Li Y."/>
            <person name="Li Y."/>
            <person name="Wang S."/>
            <person name="Li R."/>
            <person name="Zhang H."/>
            <person name="Shen G."/>
            <person name="Guo B."/>
            <person name="Wei J."/>
            <person name="Xu J."/>
            <person name="St-Pierre B."/>
            <person name="Chen S."/>
            <person name="Sun C."/>
        </authorList>
    </citation>
    <scope>NUCLEOTIDE SEQUENCE [LARGE SCALE GENOMIC DNA]</scope>
</reference>